<keyword evidence="1" id="KW-1003">Cell membrane</keyword>
<protein>
    <submittedName>
        <fullName evidence="7">Ca-activated chloride channel family protein</fullName>
    </submittedName>
</protein>
<proteinExistence type="predicted"/>
<dbReference type="EMBL" id="SLUN01000020">
    <property type="protein sequence ID" value="TCL63778.1"/>
    <property type="molecule type" value="Genomic_DNA"/>
</dbReference>
<keyword evidence="4 5" id="KW-0472">Membrane</keyword>
<dbReference type="Proteomes" id="UP000295008">
    <property type="component" value="Unassembled WGS sequence"/>
</dbReference>
<evidence type="ECO:0000313" key="7">
    <source>
        <dbReference type="EMBL" id="TCL63778.1"/>
    </source>
</evidence>
<keyword evidence="2 5" id="KW-0812">Transmembrane</keyword>
<dbReference type="PROSITE" id="PS50234">
    <property type="entry name" value="VWFA"/>
    <property type="match status" value="1"/>
</dbReference>
<evidence type="ECO:0000259" key="6">
    <source>
        <dbReference type="PROSITE" id="PS50234"/>
    </source>
</evidence>
<evidence type="ECO:0000256" key="1">
    <source>
        <dbReference type="ARBA" id="ARBA00022475"/>
    </source>
</evidence>
<evidence type="ECO:0000256" key="4">
    <source>
        <dbReference type="ARBA" id="ARBA00023136"/>
    </source>
</evidence>
<evidence type="ECO:0000256" key="3">
    <source>
        <dbReference type="ARBA" id="ARBA00022989"/>
    </source>
</evidence>
<gene>
    <name evidence="7" type="ORF">EDC14_102063</name>
</gene>
<evidence type="ECO:0000313" key="8">
    <source>
        <dbReference type="Proteomes" id="UP000295008"/>
    </source>
</evidence>
<dbReference type="SUPFAM" id="SSF53300">
    <property type="entry name" value="vWA-like"/>
    <property type="match status" value="1"/>
</dbReference>
<dbReference type="InterPro" id="IPR036465">
    <property type="entry name" value="vWFA_dom_sf"/>
</dbReference>
<dbReference type="Pfam" id="PF00092">
    <property type="entry name" value="VWA"/>
    <property type="match status" value="1"/>
</dbReference>
<dbReference type="Pfam" id="PF07584">
    <property type="entry name" value="BatA"/>
    <property type="match status" value="1"/>
</dbReference>
<feature type="domain" description="VWFA" evidence="6">
    <location>
        <begin position="87"/>
        <end position="285"/>
    </location>
</feature>
<dbReference type="InterPro" id="IPR024163">
    <property type="entry name" value="Aerotolerance_reg_N"/>
</dbReference>
<keyword evidence="3 5" id="KW-1133">Transmembrane helix</keyword>
<dbReference type="SMART" id="SM00327">
    <property type="entry name" value="VWA"/>
    <property type="match status" value="1"/>
</dbReference>
<dbReference type="InterPro" id="IPR002035">
    <property type="entry name" value="VWF_A"/>
</dbReference>
<keyword evidence="8" id="KW-1185">Reference proteome</keyword>
<sequence length="331" mass="36922">MVFHDPLFLLLLLFLPPLAWTIIRRRSKGTVYFPTAALFRGATSNWRVWWSRQLPWLTWGALLLGIVALARPQIGLKDSLVRKEGVDIILALDVSTSMLAEDFQNAAGRVNRLAIVKEVTRDFIRRRPNDRIGIVIFSGRPYILSPLTWDHDWSETRLSEIKAGMIEDGTAIGAALTAAVSRLQESKARSKVVILLTDGNNNAGAVAPETAAAAAKALGVTVYPIGAGSKGLVPYPVRDQWGRKHYQNLQVDLDDALLRRIATTTGGRYFRATDTASLRQIFRRIDRMAKTAIEMPKFQDYLELYPYLAGLALVLLLAETVLANTLFRRLP</sequence>
<feature type="transmembrane region" description="Helical" evidence="5">
    <location>
        <begin position="56"/>
        <end position="74"/>
    </location>
</feature>
<name>A0A4R1RD62_HYDET</name>
<organism evidence="7 8">
    <name type="scientific">Hydrogenispora ethanolica</name>
    <dbReference type="NCBI Taxonomy" id="1082276"/>
    <lineage>
        <taxon>Bacteria</taxon>
        <taxon>Bacillati</taxon>
        <taxon>Bacillota</taxon>
        <taxon>Hydrogenispora</taxon>
    </lineage>
</organism>
<evidence type="ECO:0000256" key="5">
    <source>
        <dbReference type="SAM" id="Phobius"/>
    </source>
</evidence>
<dbReference type="PANTHER" id="PTHR22550:SF5">
    <property type="entry name" value="LEUCINE ZIPPER PROTEIN 4"/>
    <property type="match status" value="1"/>
</dbReference>
<accession>A0A4R1RD62</accession>
<comment type="caution">
    <text evidence="7">The sequence shown here is derived from an EMBL/GenBank/DDBJ whole genome shotgun (WGS) entry which is preliminary data.</text>
</comment>
<feature type="transmembrane region" description="Helical" evidence="5">
    <location>
        <begin position="304"/>
        <end position="327"/>
    </location>
</feature>
<reference evidence="7 8" key="1">
    <citation type="submission" date="2019-03" db="EMBL/GenBank/DDBJ databases">
        <title>Genomic Encyclopedia of Type Strains, Phase IV (KMG-IV): sequencing the most valuable type-strain genomes for metagenomic binning, comparative biology and taxonomic classification.</title>
        <authorList>
            <person name="Goeker M."/>
        </authorList>
    </citation>
    <scope>NUCLEOTIDE SEQUENCE [LARGE SCALE GENOMIC DNA]</scope>
    <source>
        <strain evidence="7 8">LX-B</strain>
    </source>
</reference>
<dbReference type="AlphaFoldDB" id="A0A4R1RD62"/>
<evidence type="ECO:0000256" key="2">
    <source>
        <dbReference type="ARBA" id="ARBA00022692"/>
    </source>
</evidence>
<dbReference type="Gene3D" id="3.40.50.410">
    <property type="entry name" value="von Willebrand factor, type A domain"/>
    <property type="match status" value="1"/>
</dbReference>
<dbReference type="RefSeq" id="WP_165908061.1">
    <property type="nucleotide sequence ID" value="NZ_SLUN01000020.1"/>
</dbReference>
<dbReference type="PANTHER" id="PTHR22550">
    <property type="entry name" value="SPORE GERMINATION PROTEIN"/>
    <property type="match status" value="1"/>
</dbReference>
<dbReference type="InterPro" id="IPR050768">
    <property type="entry name" value="UPF0353/GerABKA_families"/>
</dbReference>